<dbReference type="PANTHER" id="PTHR34293:SF1">
    <property type="entry name" value="HTH-TYPE TRANSCRIPTIONAL REGULATOR TRMBL2"/>
    <property type="match status" value="1"/>
</dbReference>
<accession>A0A1F5TRB1</accession>
<organism evidence="2 3">
    <name type="scientific">Candidatus Falkowbacteria bacterium RIFOXYD2_FULL_34_120</name>
    <dbReference type="NCBI Taxonomy" id="1798007"/>
    <lineage>
        <taxon>Bacteria</taxon>
        <taxon>Candidatus Falkowiibacteriota</taxon>
    </lineage>
</organism>
<proteinExistence type="predicted"/>
<dbReference type="Proteomes" id="UP000177579">
    <property type="component" value="Unassembled WGS sequence"/>
</dbReference>
<dbReference type="Pfam" id="PF01978">
    <property type="entry name" value="TrmB"/>
    <property type="match status" value="1"/>
</dbReference>
<dbReference type="Gene3D" id="1.10.10.10">
    <property type="entry name" value="Winged helix-like DNA-binding domain superfamily/Winged helix DNA-binding domain"/>
    <property type="match status" value="1"/>
</dbReference>
<comment type="caution">
    <text evidence="2">The sequence shown here is derived from an EMBL/GenBank/DDBJ whole genome shotgun (WGS) entry which is preliminary data.</text>
</comment>
<name>A0A1F5TRB1_9BACT</name>
<reference evidence="2 3" key="1">
    <citation type="journal article" date="2016" name="Nat. Commun.">
        <title>Thousands of microbial genomes shed light on interconnected biogeochemical processes in an aquifer system.</title>
        <authorList>
            <person name="Anantharaman K."/>
            <person name="Brown C.T."/>
            <person name="Hug L.A."/>
            <person name="Sharon I."/>
            <person name="Castelle C.J."/>
            <person name="Probst A.J."/>
            <person name="Thomas B.C."/>
            <person name="Singh A."/>
            <person name="Wilkins M.J."/>
            <person name="Karaoz U."/>
            <person name="Brodie E.L."/>
            <person name="Williams K.H."/>
            <person name="Hubbard S.S."/>
            <person name="Banfield J.F."/>
        </authorList>
    </citation>
    <scope>NUCLEOTIDE SEQUENCE [LARGE SCALE GENOMIC DNA]</scope>
</reference>
<dbReference type="PANTHER" id="PTHR34293">
    <property type="entry name" value="HTH-TYPE TRANSCRIPTIONAL REGULATOR TRMBL2"/>
    <property type="match status" value="1"/>
</dbReference>
<dbReference type="InterPro" id="IPR002831">
    <property type="entry name" value="Tscrpt_reg_TrmB_N"/>
</dbReference>
<dbReference type="EMBL" id="MFGO01000008">
    <property type="protein sequence ID" value="OGF41506.1"/>
    <property type="molecule type" value="Genomic_DNA"/>
</dbReference>
<dbReference type="InterPro" id="IPR036388">
    <property type="entry name" value="WH-like_DNA-bd_sf"/>
</dbReference>
<evidence type="ECO:0000313" key="2">
    <source>
        <dbReference type="EMBL" id="OGF41506.1"/>
    </source>
</evidence>
<protein>
    <recommendedName>
        <fullName evidence="1">Transcription regulator TrmB N-terminal domain-containing protein</fullName>
    </recommendedName>
</protein>
<gene>
    <name evidence="2" type="ORF">A2531_02335</name>
</gene>
<sequence length="246" mass="29091">MKEDLQKMGLSHNAILVYLSLLKIGETSVGSIISDLKLHRQSIYNALEELEDRNMVFKNIKNKISHYKIMNPDILIENAKKQEIIAVRLAKTIKESMKKSRHEHEINVYDGREKIKRYIINKFRNFPAGETVHIINGYSGKFNDIIGNKFMDEEYEKLRTKRKIYSQHLANEKFRNEFGNHQKNKQLKQTRFLPYNLTHLSTTVIWPNCVNIQSFTDDPFIIEIKNEKLRISHLEQFKLLWSTAKK</sequence>
<evidence type="ECO:0000313" key="3">
    <source>
        <dbReference type="Proteomes" id="UP000177579"/>
    </source>
</evidence>
<evidence type="ECO:0000259" key="1">
    <source>
        <dbReference type="Pfam" id="PF01978"/>
    </source>
</evidence>
<dbReference type="SUPFAM" id="SSF46785">
    <property type="entry name" value="Winged helix' DNA-binding domain"/>
    <property type="match status" value="1"/>
</dbReference>
<dbReference type="AlphaFoldDB" id="A0A1F5TRB1"/>
<dbReference type="InterPro" id="IPR036390">
    <property type="entry name" value="WH_DNA-bd_sf"/>
</dbReference>
<feature type="domain" description="Transcription regulator TrmB N-terminal" evidence="1">
    <location>
        <begin position="5"/>
        <end position="72"/>
    </location>
</feature>
<dbReference type="InterPro" id="IPR051797">
    <property type="entry name" value="TrmB-like"/>
</dbReference>